<reference evidence="2 3" key="1">
    <citation type="submission" date="2019-05" db="EMBL/GenBank/DDBJ databases">
        <title>Algicella ahnfeltiae gen. nov., sp. nov., a novel marine bacterium of the family Flavobacteriaceae isolated from a red alga.</title>
        <authorList>
            <person name="Nedashkovskaya O.I."/>
            <person name="Kukhlevskiy A.D."/>
            <person name="Kim S.-G."/>
            <person name="Zhukova N.V."/>
            <person name="Mikhailov V.V."/>
        </authorList>
    </citation>
    <scope>NUCLEOTIDE SEQUENCE [LARGE SCALE GENOMIC DNA]</scope>
    <source>
        <strain evidence="2 3">10Alg115</strain>
    </source>
</reference>
<dbReference type="AlphaFoldDB" id="A0A5B7TVB5"/>
<protein>
    <recommendedName>
        <fullName evidence="4">Competence protein</fullName>
    </recommendedName>
</protein>
<organism evidence="2 3">
    <name type="scientific">Aureibaculum algae</name>
    <dbReference type="NCBI Taxonomy" id="2584122"/>
    <lineage>
        <taxon>Bacteria</taxon>
        <taxon>Pseudomonadati</taxon>
        <taxon>Bacteroidota</taxon>
        <taxon>Flavobacteriia</taxon>
        <taxon>Flavobacteriales</taxon>
        <taxon>Flavobacteriaceae</taxon>
        <taxon>Aureibaculum</taxon>
    </lineage>
</organism>
<gene>
    <name evidence="2" type="ORF">FF125_09110</name>
</gene>
<keyword evidence="3" id="KW-1185">Reference proteome</keyword>
<dbReference type="Proteomes" id="UP000306229">
    <property type="component" value="Chromosome"/>
</dbReference>
<evidence type="ECO:0000313" key="3">
    <source>
        <dbReference type="Proteomes" id="UP000306229"/>
    </source>
</evidence>
<feature type="transmembrane region" description="Helical" evidence="1">
    <location>
        <begin position="75"/>
        <end position="96"/>
    </location>
</feature>
<proteinExistence type="predicted"/>
<feature type="transmembrane region" description="Helical" evidence="1">
    <location>
        <begin position="46"/>
        <end position="69"/>
    </location>
</feature>
<dbReference type="EMBL" id="CP040749">
    <property type="protein sequence ID" value="QCX38582.1"/>
    <property type="molecule type" value="Genomic_DNA"/>
</dbReference>
<dbReference type="KEGG" id="fbe:FF125_09110"/>
<keyword evidence="1" id="KW-0472">Membrane</keyword>
<dbReference type="RefSeq" id="WP_138949477.1">
    <property type="nucleotide sequence ID" value="NZ_CP040749.1"/>
</dbReference>
<keyword evidence="1" id="KW-0812">Transmembrane</keyword>
<keyword evidence="1" id="KW-1133">Transmembrane helix</keyword>
<sequence length="116" mass="13091">MAFEELKENLFEADVNIKSYAKSSEEYIKLKSFKALMISITFITKLLIISALVGIALLLLSLALAIFLGEVLDNLILGFLIVGLFYALIGLLAYFLRNKVNSPLLKNFSNYYFNKL</sequence>
<dbReference type="OrthoDB" id="1144182at2"/>
<evidence type="ECO:0000313" key="2">
    <source>
        <dbReference type="EMBL" id="QCX38582.1"/>
    </source>
</evidence>
<accession>A0A5B7TVB5</accession>
<evidence type="ECO:0008006" key="4">
    <source>
        <dbReference type="Google" id="ProtNLM"/>
    </source>
</evidence>
<name>A0A5B7TVB5_9FLAO</name>
<evidence type="ECO:0000256" key="1">
    <source>
        <dbReference type="SAM" id="Phobius"/>
    </source>
</evidence>